<feature type="domain" description="4Fe-4S ferredoxin-type" evidence="10">
    <location>
        <begin position="64"/>
        <end position="91"/>
    </location>
</feature>
<reference evidence="12 13" key="1">
    <citation type="submission" date="2021-05" db="EMBL/GenBank/DDBJ databases">
        <title>Molecular characterization for Shewanella algae harboring chromosomal blaOXA-55-like strains isolated from clinical and environment sample.</title>
        <authorList>
            <person name="Ohama Y."/>
            <person name="Aoki K."/>
            <person name="Harada S."/>
            <person name="Moriya K."/>
            <person name="Ishii Y."/>
            <person name="Tateda K."/>
        </authorList>
    </citation>
    <scope>NUCLEOTIDE SEQUENCE [LARGE SCALE GENOMIC DNA]</scope>
    <source>
        <strain evidence="12 13">LMG 23746</strain>
    </source>
</reference>
<dbReference type="InterPro" id="IPR040074">
    <property type="entry name" value="BssD/PflA/YjjW"/>
</dbReference>
<dbReference type="SUPFAM" id="SSF102114">
    <property type="entry name" value="Radical SAM enzymes"/>
    <property type="match status" value="1"/>
</dbReference>
<keyword evidence="13" id="KW-1185">Reference proteome</keyword>
<feature type="domain" description="Radical SAM core" evidence="11">
    <location>
        <begin position="41"/>
        <end position="312"/>
    </location>
</feature>
<comment type="caution">
    <text evidence="12">The sequence shown here is derived from an EMBL/GenBank/DDBJ whole genome shotgun (WGS) entry which is preliminary data.</text>
</comment>
<dbReference type="SFLD" id="SFLDS00029">
    <property type="entry name" value="Radical_SAM"/>
    <property type="match status" value="1"/>
</dbReference>
<evidence type="ECO:0000256" key="5">
    <source>
        <dbReference type="ARBA" id="ARBA00022723"/>
    </source>
</evidence>
<evidence type="ECO:0000256" key="9">
    <source>
        <dbReference type="SAM" id="MobiDB-lite"/>
    </source>
</evidence>
<sequence length="316" mass="34858">MSKVAVDKVADRKTTEREANVHRSSASPLANVSQILPFSCVDGPGSRLVIFLQGCNYSCKNCHNPHTITPCDHCGDCIPACPQAALTLDSSGVKPRIVWDSQRCNQCDACLSACSKQSNPKTQQYSVGQLLAQIRINLPFINGITVSGGEASLQLPFVIALFKAIKASPQLSHLSCMLDTNGSLNHTGWHKLLPYLDGAMVDLKAWQQETHNYITGRDNHRVFQSLTLLAQHNKLYEVRLLHIPGISDFDHEIAALSHYLNQLPESVRIKLNAFHHHGVTGEAAHWPNCHEADIQQLATQLSQRGVKHLVLPSVYL</sequence>
<dbReference type="SFLD" id="SFLDG01118">
    <property type="entry name" value="activating_enzymes__group_2"/>
    <property type="match status" value="1"/>
</dbReference>
<comment type="cofactor">
    <cofactor evidence="1">
        <name>[4Fe-4S] cluster</name>
        <dbReference type="ChEBI" id="CHEBI:49883"/>
    </cofactor>
</comment>
<dbReference type="SFLD" id="SFLDF00392">
    <property type="entry name" value="YjjI_activase"/>
    <property type="match status" value="1"/>
</dbReference>
<dbReference type="InterPro" id="IPR034457">
    <property type="entry name" value="Organic_radical-activating"/>
</dbReference>
<evidence type="ECO:0000256" key="8">
    <source>
        <dbReference type="ARBA" id="ARBA00023014"/>
    </source>
</evidence>
<dbReference type="InterPro" id="IPR007197">
    <property type="entry name" value="rSAM"/>
</dbReference>
<dbReference type="InterPro" id="IPR017900">
    <property type="entry name" value="4Fe4S_Fe_S_CS"/>
</dbReference>
<evidence type="ECO:0000256" key="4">
    <source>
        <dbReference type="ARBA" id="ARBA00022691"/>
    </source>
</evidence>
<dbReference type="InterPro" id="IPR017896">
    <property type="entry name" value="4Fe4S_Fe-S-bd"/>
</dbReference>
<evidence type="ECO:0000256" key="6">
    <source>
        <dbReference type="ARBA" id="ARBA00023002"/>
    </source>
</evidence>
<dbReference type="Gene3D" id="3.30.70.20">
    <property type="match status" value="1"/>
</dbReference>
<dbReference type="InterPro" id="IPR001989">
    <property type="entry name" value="Radical_activat_CS"/>
</dbReference>
<protein>
    <submittedName>
        <fullName evidence="12">Glycine radical enzyme activase</fullName>
    </submittedName>
</protein>
<dbReference type="InterPro" id="IPR023912">
    <property type="entry name" value="YjjW_bact"/>
</dbReference>
<dbReference type="PROSITE" id="PS51379">
    <property type="entry name" value="4FE4S_FER_2"/>
    <property type="match status" value="2"/>
</dbReference>
<comment type="similarity">
    <text evidence="2">Belongs to the organic radical-activating enzymes family.</text>
</comment>
<keyword evidence="7" id="KW-0408">Iron</keyword>
<proteinExistence type="inferred from homology"/>
<dbReference type="Proteomes" id="UP000761574">
    <property type="component" value="Unassembled WGS sequence"/>
</dbReference>
<dbReference type="Pfam" id="PF04055">
    <property type="entry name" value="Radical_SAM"/>
    <property type="match status" value="1"/>
</dbReference>
<dbReference type="PROSITE" id="PS51918">
    <property type="entry name" value="RADICAL_SAM"/>
    <property type="match status" value="1"/>
</dbReference>
<dbReference type="InterPro" id="IPR058240">
    <property type="entry name" value="rSAM_sf"/>
</dbReference>
<dbReference type="PANTHER" id="PTHR30352:SF13">
    <property type="entry name" value="GLYCYL-RADICAL ENZYME ACTIVATING ENZYME YJJW-RELATED"/>
    <property type="match status" value="1"/>
</dbReference>
<feature type="domain" description="4Fe-4S ferredoxin-type" evidence="10">
    <location>
        <begin position="95"/>
        <end position="124"/>
    </location>
</feature>
<evidence type="ECO:0000256" key="3">
    <source>
        <dbReference type="ARBA" id="ARBA00022485"/>
    </source>
</evidence>
<evidence type="ECO:0000259" key="10">
    <source>
        <dbReference type="PROSITE" id="PS51379"/>
    </source>
</evidence>
<keyword evidence="5" id="KW-0479">Metal-binding</keyword>
<dbReference type="Gene3D" id="3.20.20.70">
    <property type="entry name" value="Aldolase class I"/>
    <property type="match status" value="1"/>
</dbReference>
<dbReference type="PROSITE" id="PS01087">
    <property type="entry name" value="RADICAL_ACTIVATING"/>
    <property type="match status" value="1"/>
</dbReference>
<dbReference type="SUPFAM" id="SSF54862">
    <property type="entry name" value="4Fe-4S ferredoxins"/>
    <property type="match status" value="1"/>
</dbReference>
<dbReference type="SFLD" id="SFLDG01066">
    <property type="entry name" value="organic_radical-activating_enz"/>
    <property type="match status" value="1"/>
</dbReference>
<dbReference type="PIRSF" id="PIRSF000371">
    <property type="entry name" value="PFL_act_enz"/>
    <property type="match status" value="1"/>
</dbReference>
<gene>
    <name evidence="12" type="ORF">TUM4630_28010</name>
</gene>
<dbReference type="PROSITE" id="PS00198">
    <property type="entry name" value="4FE4S_FER_1"/>
    <property type="match status" value="1"/>
</dbReference>
<dbReference type="NCBIfam" id="TIGR04041">
    <property type="entry name" value="activase_YjjW"/>
    <property type="match status" value="1"/>
</dbReference>
<keyword evidence="3" id="KW-0004">4Fe-4S</keyword>
<keyword evidence="4" id="KW-0949">S-adenosyl-L-methionine</keyword>
<keyword evidence="6" id="KW-0560">Oxidoreductase</keyword>
<evidence type="ECO:0000313" key="12">
    <source>
        <dbReference type="EMBL" id="GIU49407.1"/>
    </source>
</evidence>
<evidence type="ECO:0000256" key="1">
    <source>
        <dbReference type="ARBA" id="ARBA00001966"/>
    </source>
</evidence>
<evidence type="ECO:0000256" key="2">
    <source>
        <dbReference type="ARBA" id="ARBA00009777"/>
    </source>
</evidence>
<evidence type="ECO:0000256" key="7">
    <source>
        <dbReference type="ARBA" id="ARBA00023004"/>
    </source>
</evidence>
<accession>A0ABQ4PML6</accession>
<dbReference type="RefSeq" id="WP_119978619.1">
    <property type="nucleotide sequence ID" value="NZ_BPFB01000037.1"/>
</dbReference>
<dbReference type="EMBL" id="BPFB01000037">
    <property type="protein sequence ID" value="GIU49407.1"/>
    <property type="molecule type" value="Genomic_DNA"/>
</dbReference>
<feature type="compositionally biased region" description="Basic and acidic residues" evidence="9">
    <location>
        <begin position="1"/>
        <end position="21"/>
    </location>
</feature>
<dbReference type="InterPro" id="IPR013785">
    <property type="entry name" value="Aldolase_TIM"/>
</dbReference>
<dbReference type="InterPro" id="IPR012839">
    <property type="entry name" value="Organic_radical_activase"/>
</dbReference>
<keyword evidence="8" id="KW-0411">Iron-sulfur</keyword>
<evidence type="ECO:0000259" key="11">
    <source>
        <dbReference type="PROSITE" id="PS51918"/>
    </source>
</evidence>
<name>A0ABQ4PML6_9GAMM</name>
<dbReference type="PANTHER" id="PTHR30352">
    <property type="entry name" value="PYRUVATE FORMATE-LYASE-ACTIVATING ENZYME"/>
    <property type="match status" value="1"/>
</dbReference>
<organism evidence="12 13">
    <name type="scientific">Shewanella algidipiscicola</name>
    <dbReference type="NCBI Taxonomy" id="614070"/>
    <lineage>
        <taxon>Bacteria</taxon>
        <taxon>Pseudomonadati</taxon>
        <taxon>Pseudomonadota</taxon>
        <taxon>Gammaproteobacteria</taxon>
        <taxon>Alteromonadales</taxon>
        <taxon>Shewanellaceae</taxon>
        <taxon>Shewanella</taxon>
    </lineage>
</organism>
<feature type="region of interest" description="Disordered" evidence="9">
    <location>
        <begin position="1"/>
        <end position="24"/>
    </location>
</feature>
<evidence type="ECO:0000313" key="13">
    <source>
        <dbReference type="Proteomes" id="UP000761574"/>
    </source>
</evidence>